<dbReference type="SUPFAM" id="SSF52540">
    <property type="entry name" value="P-loop containing nucleoside triphosphate hydrolases"/>
    <property type="match status" value="1"/>
</dbReference>
<dbReference type="Pfam" id="PF13614">
    <property type="entry name" value="AAA_31"/>
    <property type="match status" value="1"/>
</dbReference>
<evidence type="ECO:0000259" key="1">
    <source>
        <dbReference type="Pfam" id="PF13614"/>
    </source>
</evidence>
<dbReference type="InterPro" id="IPR050678">
    <property type="entry name" value="DNA_Partitioning_ATPase"/>
</dbReference>
<accession>A0A7X0SQ33</accession>
<dbReference type="CDD" id="cd02042">
    <property type="entry name" value="ParAB_family"/>
    <property type="match status" value="1"/>
</dbReference>
<feature type="domain" description="AAA" evidence="1">
    <location>
        <begin position="1"/>
        <end position="194"/>
    </location>
</feature>
<dbReference type="PANTHER" id="PTHR13696:SF99">
    <property type="entry name" value="COBYRINIC ACID AC-DIAMIDE SYNTHASE"/>
    <property type="match status" value="1"/>
</dbReference>
<proteinExistence type="predicted"/>
<dbReference type="PANTHER" id="PTHR13696">
    <property type="entry name" value="P-LOOP CONTAINING NUCLEOSIDE TRIPHOSPHATE HYDROLASE"/>
    <property type="match status" value="1"/>
</dbReference>
<evidence type="ECO:0000313" key="2">
    <source>
        <dbReference type="EMBL" id="MBB6732810.1"/>
    </source>
</evidence>
<organism evidence="2 3">
    <name type="scientific">Cohnella zeiphila</name>
    <dbReference type="NCBI Taxonomy" id="2761120"/>
    <lineage>
        <taxon>Bacteria</taxon>
        <taxon>Bacillati</taxon>
        <taxon>Bacillota</taxon>
        <taxon>Bacilli</taxon>
        <taxon>Bacillales</taxon>
        <taxon>Paenibacillaceae</taxon>
        <taxon>Cohnella</taxon>
    </lineage>
</organism>
<dbReference type="InterPro" id="IPR025669">
    <property type="entry name" value="AAA_dom"/>
</dbReference>
<dbReference type="InterPro" id="IPR027417">
    <property type="entry name" value="P-loop_NTPase"/>
</dbReference>
<dbReference type="Proteomes" id="UP000564644">
    <property type="component" value="Unassembled WGS sequence"/>
</dbReference>
<keyword evidence="3" id="KW-1185">Reference proteome</keyword>
<sequence>MKICTLYNPKGGVAKTTTIFNLGYALAEKGKRVLFVDADPQCNLTELFLHSQTVESVYKSGQLPGTSVWEALAPRINAKRTNIDVDSIELINSPHSDDIFLFKGDVNLYSAEGELLQAFTQSFINNIHYKLTYVSFYDMLKRLGTRMNADYILIDLSPSAGALTRTSFLASDCFFIPIKPDIFSLQTLKVLASIFDGWILDHRKFYNDFYSLGLPIADGRPFFLGTIVQTFDNKERRNSQYINLSNEIIDNLKTNLVPVLEKYSTNERDLLAVCKKYGNYAAAYIPDFGSLRSVMLEKSKPIFNITQPDTEILLDDGVGFRGIVWENTKSIISSTKGIFYDLAERLMSMEEMLGEEK</sequence>
<name>A0A7X0SQ33_9BACL</name>
<dbReference type="RefSeq" id="WP_185130462.1">
    <property type="nucleotide sequence ID" value="NZ_JACJVO010000021.1"/>
</dbReference>
<protein>
    <submittedName>
        <fullName evidence="2">AAA family ATPase</fullName>
    </submittedName>
</protein>
<dbReference type="Gene3D" id="3.40.50.300">
    <property type="entry name" value="P-loop containing nucleotide triphosphate hydrolases"/>
    <property type="match status" value="1"/>
</dbReference>
<gene>
    <name evidence="2" type="ORF">H7C18_18000</name>
</gene>
<comment type="caution">
    <text evidence="2">The sequence shown here is derived from an EMBL/GenBank/DDBJ whole genome shotgun (WGS) entry which is preliminary data.</text>
</comment>
<evidence type="ECO:0000313" key="3">
    <source>
        <dbReference type="Proteomes" id="UP000564644"/>
    </source>
</evidence>
<reference evidence="2 3" key="1">
    <citation type="submission" date="2020-08" db="EMBL/GenBank/DDBJ databases">
        <title>Cohnella phylogeny.</title>
        <authorList>
            <person name="Dunlap C."/>
        </authorList>
    </citation>
    <scope>NUCLEOTIDE SEQUENCE [LARGE SCALE GENOMIC DNA]</scope>
    <source>
        <strain evidence="2 3">CBP 2801</strain>
    </source>
</reference>
<dbReference type="EMBL" id="JACJVO010000021">
    <property type="protein sequence ID" value="MBB6732810.1"/>
    <property type="molecule type" value="Genomic_DNA"/>
</dbReference>
<dbReference type="AlphaFoldDB" id="A0A7X0SQ33"/>